<dbReference type="PANTHER" id="PTHR12607">
    <property type="entry name" value="ADENOMATOUS POLYPOSIS COLI PROTEIN FAMILY"/>
    <property type="match status" value="1"/>
</dbReference>
<dbReference type="GO" id="GO:0001708">
    <property type="term" value="P:cell fate specification"/>
    <property type="evidence" value="ECO:0007669"/>
    <property type="project" value="TreeGrafter"/>
</dbReference>
<protein>
    <submittedName>
        <fullName evidence="5">APC-related protein 1</fullName>
    </submittedName>
</protein>
<feature type="compositionally biased region" description="Polar residues" evidence="3">
    <location>
        <begin position="700"/>
        <end position="714"/>
    </location>
</feature>
<dbReference type="PANTHER" id="PTHR12607:SF12">
    <property type="entry name" value="APC-LIKE, ISOFORM A-RELATED"/>
    <property type="match status" value="1"/>
</dbReference>
<proteinExistence type="inferred from homology"/>
<organism evidence="4 5">
    <name type="scientific">Elaeophora elaphi</name>
    <dbReference type="NCBI Taxonomy" id="1147741"/>
    <lineage>
        <taxon>Eukaryota</taxon>
        <taxon>Metazoa</taxon>
        <taxon>Ecdysozoa</taxon>
        <taxon>Nematoda</taxon>
        <taxon>Chromadorea</taxon>
        <taxon>Rhabditida</taxon>
        <taxon>Spirurina</taxon>
        <taxon>Spiruromorpha</taxon>
        <taxon>Filarioidea</taxon>
        <taxon>Onchocercidae</taxon>
        <taxon>Elaeophora</taxon>
    </lineage>
</organism>
<dbReference type="GO" id="GO:0007399">
    <property type="term" value="P:nervous system development"/>
    <property type="evidence" value="ECO:0007669"/>
    <property type="project" value="TreeGrafter"/>
</dbReference>
<feature type="compositionally biased region" description="Polar residues" evidence="3">
    <location>
        <begin position="781"/>
        <end position="799"/>
    </location>
</feature>
<evidence type="ECO:0000256" key="2">
    <source>
        <dbReference type="ARBA" id="ARBA00022687"/>
    </source>
</evidence>
<feature type="region of interest" description="Disordered" evidence="3">
    <location>
        <begin position="820"/>
        <end position="859"/>
    </location>
</feature>
<sequence>MLSGEVSESASSSSATYYGSCLNMDPDVAERIASLLSSLRLTSLRNNIPQDGEDERLKKIHRQLEWLVNEEPDDHRRRRLRHILPAANCVREQVFTLRRFLHSINSASSANYATHIHGALTAIMKESFEEEYRKLATVVGVLDAVAELLIFEVDAFDIDCPVENRTIRKLIASTLTNLTFGNAQSKRRLCSHPNLIEYTIRIIDDSHGLAQVYAGLLRNLSWMADAQMSATLAPSVPALVRASLRAYRTAESKCLCATLSALWNLASHSRDNKKALCEEPGFLEMLIELSTNDAQHTALVEPATGVLKYASMYLAVVGADQYLSTSAIHMMMLRLIDLLNSPSFTVIGNSLGILSQLLAKGHQLRSHIVLNHKAMLLLNHLRNSTRDDIRNPVKTVLNYLNSFDVSGVYVPTSAHHSTHGTPPFSYRFDGMSSSYDGTTSVAPSYMDSTRLLKYRSSHSYAANVLPGNMSNTLNTEYFPYSTPSCASTMQQGFAPRPGDRSHHQEHFASLPRQFFQKSKISNASSVGDDSNTYLKQMQAAARFSPSITAVRHPIHPEQKDMSTSTTTTGGFAAESPQGPNLSSRENGDGDGLGSLNRPDDPSFEVEDSVRCTRCTSTQSLSSLFPGERSTWNSCNNSAADSNRLSPVSATEIPDSPTQCAPLADSATLSARDFDMTGSTAENEMRDEVSISKEVLLEIPKSNTIQSSNGENSSVSKDDRSTKANTEQENSLDDDYGSFMGRADSELLNQSIESAMPKRVEINEEFLADMIEQAQPKPSPLKQHSSNGGRNFSRASTARASSVKIDNDDFLLQSIASVLPQSSRSTHDMPGVGSPPKKARAMTGDTARTSDGPKRTSHAVLSNSHNRLTHSCSVLRTKESRPNGINLKTKFGNRITASNSAALFDAALRSSFVESPKTTEKVRDASLLVHQDTNEESDTLSEDNYSPLTDNNIPVDKNVPQDIDEESQAEQVVIDCSIVSETIKQAVVKPVRKESFAQASTSNRFGLPQKNIEKRLPEQEIFTLPAPLSNCSSRNSSPCNPVITTTSRNSSKLMNKFPVKTLRNNASISKSTQEKVSTLNTVSPRSRNSCNATVKSSEDGRDRGPHHARSLPKPKQSILSKSKPISTSRSSSNSKMSAPRASTCRHRAITSNTFKISQNCANSTHETIKPQTVLIQELAKNRSAKVLPLNHRNVNEKAAIVAIVPENDNKKDAVVADTENDSETQCDNQSAVGRKKTIKQMLVTTV</sequence>
<name>A0A0R3RPG9_9BILA</name>
<feature type="region of interest" description="Disordered" evidence="3">
    <location>
        <begin position="636"/>
        <end position="658"/>
    </location>
</feature>
<feature type="compositionally biased region" description="Polar residues" evidence="3">
    <location>
        <begin position="1061"/>
        <end position="1094"/>
    </location>
</feature>
<feature type="region of interest" description="Disordered" evidence="3">
    <location>
        <begin position="775"/>
        <end position="799"/>
    </location>
</feature>
<dbReference type="GO" id="GO:0007026">
    <property type="term" value="P:negative regulation of microtubule depolymerization"/>
    <property type="evidence" value="ECO:0007669"/>
    <property type="project" value="TreeGrafter"/>
</dbReference>
<dbReference type="GO" id="GO:0090090">
    <property type="term" value="P:negative regulation of canonical Wnt signaling pathway"/>
    <property type="evidence" value="ECO:0007669"/>
    <property type="project" value="TreeGrafter"/>
</dbReference>
<dbReference type="GO" id="GO:0045295">
    <property type="term" value="F:gamma-catenin binding"/>
    <property type="evidence" value="ECO:0007669"/>
    <property type="project" value="TreeGrafter"/>
</dbReference>
<dbReference type="SUPFAM" id="SSF48371">
    <property type="entry name" value="ARM repeat"/>
    <property type="match status" value="1"/>
</dbReference>
<feature type="region of interest" description="Disordered" evidence="3">
    <location>
        <begin position="1032"/>
        <end position="1143"/>
    </location>
</feature>
<dbReference type="WBParaSite" id="EEL_0000340501-mRNA-1">
    <property type="protein sequence ID" value="EEL_0000340501-mRNA-1"/>
    <property type="gene ID" value="EEL_0000340501"/>
</dbReference>
<accession>A0A0R3RPG9</accession>
<feature type="compositionally biased region" description="Polar residues" evidence="3">
    <location>
        <begin position="941"/>
        <end position="951"/>
    </location>
</feature>
<evidence type="ECO:0000256" key="3">
    <source>
        <dbReference type="SAM" id="MobiDB-lite"/>
    </source>
</evidence>
<evidence type="ECO:0000256" key="1">
    <source>
        <dbReference type="ARBA" id="ARBA00009051"/>
    </source>
</evidence>
<feature type="compositionally biased region" description="Polar residues" evidence="3">
    <location>
        <begin position="1041"/>
        <end position="1052"/>
    </location>
</feature>
<dbReference type="InterPro" id="IPR026818">
    <property type="entry name" value="Apc_fam"/>
</dbReference>
<dbReference type="GO" id="GO:0008017">
    <property type="term" value="F:microtubule binding"/>
    <property type="evidence" value="ECO:0007669"/>
    <property type="project" value="TreeGrafter"/>
</dbReference>
<dbReference type="GO" id="GO:0007389">
    <property type="term" value="P:pattern specification process"/>
    <property type="evidence" value="ECO:0007669"/>
    <property type="project" value="TreeGrafter"/>
</dbReference>
<dbReference type="GO" id="GO:0016477">
    <property type="term" value="P:cell migration"/>
    <property type="evidence" value="ECO:0007669"/>
    <property type="project" value="TreeGrafter"/>
</dbReference>
<dbReference type="GO" id="GO:0008013">
    <property type="term" value="F:beta-catenin binding"/>
    <property type="evidence" value="ECO:0007669"/>
    <property type="project" value="InterPro"/>
</dbReference>
<reference evidence="5" key="1">
    <citation type="submission" date="2017-02" db="UniProtKB">
        <authorList>
            <consortium name="WormBaseParasite"/>
        </authorList>
    </citation>
    <scope>IDENTIFICATION</scope>
</reference>
<dbReference type="AlphaFoldDB" id="A0A0R3RPG9"/>
<comment type="similarity">
    <text evidence="1">Belongs to the adenomatous polyposis coli (APC) family.</text>
</comment>
<dbReference type="GO" id="GO:0005881">
    <property type="term" value="C:cytoplasmic microtubule"/>
    <property type="evidence" value="ECO:0007669"/>
    <property type="project" value="TreeGrafter"/>
</dbReference>
<evidence type="ECO:0000313" key="4">
    <source>
        <dbReference type="Proteomes" id="UP000050640"/>
    </source>
</evidence>
<dbReference type="Proteomes" id="UP000050640">
    <property type="component" value="Unplaced"/>
</dbReference>
<feature type="region of interest" description="Disordered" evidence="3">
    <location>
        <begin position="930"/>
        <end position="953"/>
    </location>
</feature>
<keyword evidence="4" id="KW-1185">Reference proteome</keyword>
<dbReference type="Gene3D" id="1.25.10.10">
    <property type="entry name" value="Leucine-rich Repeat Variant"/>
    <property type="match status" value="1"/>
</dbReference>
<feature type="compositionally biased region" description="Low complexity" evidence="3">
    <location>
        <begin position="1119"/>
        <end position="1141"/>
    </location>
</feature>
<feature type="compositionally biased region" description="Polar residues" evidence="3">
    <location>
        <begin position="636"/>
        <end position="648"/>
    </location>
</feature>
<dbReference type="GO" id="GO:0016055">
    <property type="term" value="P:Wnt signaling pathway"/>
    <property type="evidence" value="ECO:0007669"/>
    <property type="project" value="UniProtKB-KW"/>
</dbReference>
<feature type="compositionally biased region" description="Basic and acidic residues" evidence="3">
    <location>
        <begin position="1095"/>
        <end position="1104"/>
    </location>
</feature>
<dbReference type="GO" id="GO:0030877">
    <property type="term" value="C:beta-catenin destruction complex"/>
    <property type="evidence" value="ECO:0007669"/>
    <property type="project" value="TreeGrafter"/>
</dbReference>
<dbReference type="InterPro" id="IPR016024">
    <property type="entry name" value="ARM-type_fold"/>
</dbReference>
<feature type="region of interest" description="Disordered" evidence="3">
    <location>
        <begin position="700"/>
        <end position="736"/>
    </location>
</feature>
<feature type="region of interest" description="Disordered" evidence="3">
    <location>
        <begin position="546"/>
        <end position="608"/>
    </location>
</feature>
<dbReference type="GO" id="GO:0016342">
    <property type="term" value="C:catenin complex"/>
    <property type="evidence" value="ECO:0007669"/>
    <property type="project" value="TreeGrafter"/>
</dbReference>
<evidence type="ECO:0000313" key="5">
    <source>
        <dbReference type="WBParaSite" id="EEL_0000340501-mRNA-1"/>
    </source>
</evidence>
<dbReference type="STRING" id="1147741.A0A0R3RPG9"/>
<dbReference type="InterPro" id="IPR011989">
    <property type="entry name" value="ARM-like"/>
</dbReference>
<keyword evidence="2" id="KW-0879">Wnt signaling pathway</keyword>